<evidence type="ECO:0000313" key="2">
    <source>
        <dbReference type="Proteomes" id="UP000198620"/>
    </source>
</evidence>
<name>A0A1H7IKX7_9PROT</name>
<sequence>MTWSTALNANSFNINEEATLINGLGPPSLELDAICYRARFGRRSSHHWGAAGHINEILLLRPFWSVISR</sequence>
<keyword evidence="2" id="KW-1185">Reference proteome</keyword>
<dbReference type="EMBL" id="FOBH01000002">
    <property type="protein sequence ID" value="SEK62512.1"/>
    <property type="molecule type" value="Genomic_DNA"/>
</dbReference>
<evidence type="ECO:0000313" key="1">
    <source>
        <dbReference type="EMBL" id="SEK62512.1"/>
    </source>
</evidence>
<gene>
    <name evidence="1" type="ORF">SAMN05216387_102193</name>
</gene>
<dbReference type="AlphaFoldDB" id="A0A1H7IKX7"/>
<organism evidence="1 2">
    <name type="scientific">Nitrosovibrio tenuis</name>
    <dbReference type="NCBI Taxonomy" id="1233"/>
    <lineage>
        <taxon>Bacteria</taxon>
        <taxon>Pseudomonadati</taxon>
        <taxon>Pseudomonadota</taxon>
        <taxon>Betaproteobacteria</taxon>
        <taxon>Nitrosomonadales</taxon>
        <taxon>Nitrosomonadaceae</taxon>
        <taxon>Nitrosovibrio</taxon>
    </lineage>
</organism>
<reference evidence="1 2" key="1">
    <citation type="submission" date="2016-10" db="EMBL/GenBank/DDBJ databases">
        <authorList>
            <person name="de Groot N.N."/>
        </authorList>
    </citation>
    <scope>NUCLEOTIDE SEQUENCE [LARGE SCALE GENOMIC DNA]</scope>
    <source>
        <strain evidence="1 2">Nv1</strain>
    </source>
</reference>
<dbReference type="Proteomes" id="UP000198620">
    <property type="component" value="Unassembled WGS sequence"/>
</dbReference>
<proteinExistence type="predicted"/>
<protein>
    <submittedName>
        <fullName evidence="1">Uncharacterized protein</fullName>
    </submittedName>
</protein>
<accession>A0A1H7IKX7</accession>